<keyword evidence="7" id="KW-1185">Reference proteome</keyword>
<evidence type="ECO:0000313" key="7">
    <source>
        <dbReference type="Proteomes" id="UP001071230"/>
    </source>
</evidence>
<dbReference type="SUPFAM" id="SSF52016">
    <property type="entry name" value="LeuD/IlvD-like"/>
    <property type="match status" value="1"/>
</dbReference>
<proteinExistence type="inferred from homology"/>
<comment type="pathway">
    <text evidence="3">Amino-acid biosynthesis; L-leucine biosynthesis; L-leucine from 3-methyl-2-oxobutanoate: step 2/4.</text>
</comment>
<evidence type="ECO:0000256" key="3">
    <source>
        <dbReference type="HAMAP-Rule" id="MF_01032"/>
    </source>
</evidence>
<sequence length="168" mass="17999">MIEGNVWKFGRDIDTDLIIAGRYCNISDPDELAKHVFEDFDPTFAGRFVPGDVIVAGANFGCGSSREVAPLCLKAAGVAAVVAPFFARIFYRNAINIGLPIFELPDAARCFGQGQGIRINPDTGTVVNLSDGTSLQAVAFPEFMQKIIGAGGLLQYAGERLRGQGNDR</sequence>
<dbReference type="Proteomes" id="UP001071230">
    <property type="component" value="Unassembled WGS sequence"/>
</dbReference>
<accession>A0A8S0WFK4</accession>
<organism evidence="5">
    <name type="scientific">Acididesulfobacillus acetoxydans</name>
    <dbReference type="NCBI Taxonomy" id="1561005"/>
    <lineage>
        <taxon>Bacteria</taxon>
        <taxon>Bacillati</taxon>
        <taxon>Bacillota</taxon>
        <taxon>Clostridia</taxon>
        <taxon>Eubacteriales</taxon>
        <taxon>Peptococcaceae</taxon>
        <taxon>Acididesulfobacillus</taxon>
    </lineage>
</organism>
<dbReference type="KEGG" id="aacx:DEACI_1785"/>
<gene>
    <name evidence="3" type="primary">leuD</name>
    <name evidence="5" type="ORF">DEACI_1785</name>
    <name evidence="6" type="ORF">DEACI_3068</name>
</gene>
<dbReference type="PANTHER" id="PTHR43345">
    <property type="entry name" value="3-ISOPROPYLMALATE DEHYDRATASE SMALL SUBUNIT 2-RELATED-RELATED"/>
    <property type="match status" value="1"/>
</dbReference>
<dbReference type="InterPro" id="IPR000573">
    <property type="entry name" value="AconitaseA/IPMdHydase_ssu_swvl"/>
</dbReference>
<dbReference type="Proteomes" id="UP000836597">
    <property type="component" value="Chromosome"/>
</dbReference>
<dbReference type="AlphaFoldDB" id="A0A8S0WFK4"/>
<dbReference type="GO" id="GO:0009098">
    <property type="term" value="P:L-leucine biosynthetic process"/>
    <property type="evidence" value="ECO:0007669"/>
    <property type="project" value="UniProtKB-UniRule"/>
</dbReference>
<reference evidence="6" key="1">
    <citation type="submission" date="2014-11" db="EMBL/GenBank/DDBJ databases">
        <authorList>
            <person name="Hornung B.V."/>
        </authorList>
    </citation>
    <scope>NUCLEOTIDE SEQUENCE</scope>
    <source>
        <strain evidence="6">INE</strain>
    </source>
</reference>
<dbReference type="Pfam" id="PF00694">
    <property type="entry name" value="Aconitase_C"/>
    <property type="match status" value="1"/>
</dbReference>
<dbReference type="EMBL" id="LR746496">
    <property type="protein sequence ID" value="CAA7601132.1"/>
    <property type="molecule type" value="Genomic_DNA"/>
</dbReference>
<evidence type="ECO:0000313" key="5">
    <source>
        <dbReference type="EMBL" id="CAA7601132.1"/>
    </source>
</evidence>
<evidence type="ECO:0000256" key="1">
    <source>
        <dbReference type="ARBA" id="ARBA00009869"/>
    </source>
</evidence>
<evidence type="ECO:0000256" key="2">
    <source>
        <dbReference type="ARBA" id="ARBA00023239"/>
    </source>
</evidence>
<dbReference type="GO" id="GO:0003861">
    <property type="term" value="F:3-isopropylmalate dehydratase activity"/>
    <property type="evidence" value="ECO:0007669"/>
    <property type="project" value="UniProtKB-UniRule"/>
</dbReference>
<dbReference type="InterPro" id="IPR011827">
    <property type="entry name" value="LeuD_type2/HacB/DmdB"/>
</dbReference>
<dbReference type="PANTHER" id="PTHR43345:SF2">
    <property type="entry name" value="3-ISOPROPYLMALATE DEHYDRATASE SMALL SUBUNIT 1"/>
    <property type="match status" value="1"/>
</dbReference>
<dbReference type="NCBIfam" id="TIGR02087">
    <property type="entry name" value="LEUD_arch"/>
    <property type="match status" value="1"/>
</dbReference>
<evidence type="ECO:0000259" key="4">
    <source>
        <dbReference type="Pfam" id="PF00694"/>
    </source>
</evidence>
<dbReference type="InterPro" id="IPR050075">
    <property type="entry name" value="LeuD"/>
</dbReference>
<protein>
    <recommendedName>
        <fullName evidence="3">3-isopropylmalate dehydratase small subunit</fullName>
        <ecNumber evidence="3">4.2.1.33</ecNumber>
    </recommendedName>
    <alternativeName>
        <fullName evidence="3">Alpha-IPM isomerase</fullName>
        <shortName evidence="3">IPMI</shortName>
    </alternativeName>
    <alternativeName>
        <fullName evidence="3">Isopropylmalate isomerase</fullName>
    </alternativeName>
</protein>
<keyword evidence="3" id="KW-0028">Amino-acid biosynthesis</keyword>
<dbReference type="EMBL" id="CDGJ01000082">
    <property type="protein sequence ID" value="CEJ08589.1"/>
    <property type="molecule type" value="Genomic_DNA"/>
</dbReference>
<comment type="subunit">
    <text evidence="3">Heterodimer of LeuC and LeuD.</text>
</comment>
<comment type="similarity">
    <text evidence="1 3">Belongs to the LeuD family. LeuD type 2 subfamily.</text>
</comment>
<comment type="function">
    <text evidence="3">Catalyzes the isomerization between 2-isopropylmalate and 3-isopropylmalate, via the formation of 2-isopropylmaleate.</text>
</comment>
<dbReference type="EC" id="4.2.1.33" evidence="3"/>
<keyword evidence="3" id="KW-0100">Branched-chain amino acid biosynthesis</keyword>
<keyword evidence="3" id="KW-0432">Leucine biosynthesis</keyword>
<name>A0A8S0WFK4_9FIRM</name>
<keyword evidence="2 3" id="KW-0456">Lyase</keyword>
<dbReference type="HAMAP" id="MF_01032">
    <property type="entry name" value="LeuD_type2"/>
    <property type="match status" value="1"/>
</dbReference>
<dbReference type="InterPro" id="IPR015928">
    <property type="entry name" value="Aconitase/3IPM_dehydase_swvl"/>
</dbReference>
<feature type="domain" description="Aconitase A/isopropylmalate dehydratase small subunit swivel" evidence="4">
    <location>
        <begin position="53"/>
        <end position="99"/>
    </location>
</feature>
<dbReference type="Gene3D" id="3.20.19.10">
    <property type="entry name" value="Aconitase, domain 4"/>
    <property type="match status" value="1"/>
</dbReference>
<comment type="catalytic activity">
    <reaction evidence="3">
        <text>(2R,3S)-3-isopropylmalate = (2S)-2-isopropylmalate</text>
        <dbReference type="Rhea" id="RHEA:32287"/>
        <dbReference type="ChEBI" id="CHEBI:1178"/>
        <dbReference type="ChEBI" id="CHEBI:35121"/>
        <dbReference type="EC" id="4.2.1.33"/>
    </reaction>
</comment>
<evidence type="ECO:0000313" key="6">
    <source>
        <dbReference type="EMBL" id="CEJ08589.1"/>
    </source>
</evidence>
<reference evidence="5" key="2">
    <citation type="submission" date="2020-01" db="EMBL/GenBank/DDBJ databases">
        <authorList>
            <person name="Hornung B."/>
        </authorList>
    </citation>
    <scope>NUCLEOTIDE SEQUENCE</scope>
    <source>
        <strain evidence="5">PacBioINE</strain>
    </source>
</reference>